<evidence type="ECO:0000313" key="4">
    <source>
        <dbReference type="Proteomes" id="UP000279271"/>
    </source>
</evidence>
<dbReference type="Proteomes" id="UP000279271">
    <property type="component" value="Unassembled WGS sequence"/>
</dbReference>
<protein>
    <recommendedName>
        <fullName evidence="5">Transcription factor TFIIIC triple barrel domain-containing protein</fullName>
    </recommendedName>
</protein>
<reference evidence="4" key="2">
    <citation type="journal article" date="2018" name="Algal Res.">
        <title>Characterization of plant carbon substrate utilization by Auxenochlorella protothecoides.</title>
        <authorList>
            <person name="Vogler B.W."/>
            <person name="Starkenburg S.R."/>
            <person name="Sudasinghe N."/>
            <person name="Schambach J.Y."/>
            <person name="Rollin J.A."/>
            <person name="Pattathil S."/>
            <person name="Barry A.N."/>
        </authorList>
    </citation>
    <scope>NUCLEOTIDE SEQUENCE [LARGE SCALE GENOMIC DNA]</scope>
    <source>
        <strain evidence="4">UTEX 25</strain>
    </source>
</reference>
<organism evidence="1 3">
    <name type="scientific">Auxenochlorella protothecoides</name>
    <name type="common">Green microalga</name>
    <name type="synonym">Chlorella protothecoides</name>
    <dbReference type="NCBI Taxonomy" id="3075"/>
    <lineage>
        <taxon>Eukaryota</taxon>
        <taxon>Viridiplantae</taxon>
        <taxon>Chlorophyta</taxon>
        <taxon>core chlorophytes</taxon>
        <taxon>Trebouxiophyceae</taxon>
        <taxon>Chlorellales</taxon>
        <taxon>Chlorellaceae</taxon>
        <taxon>Auxenochlorella</taxon>
    </lineage>
</organism>
<dbReference type="Proteomes" id="UP000028924">
    <property type="component" value="Unassembled WGS sequence"/>
</dbReference>
<reference evidence="2" key="4">
    <citation type="submission" date="2018-11" db="EMBL/GenBank/DDBJ databases">
        <title>Characterization of plant carbon substrate utilization by Auxenochlorella protothecoides.</title>
        <authorList>
            <person name="Vogler B.W."/>
            <person name="Starkenburg S.R."/>
            <person name="Sudasinghe N."/>
            <person name="Schambach J.Y."/>
            <person name="Rollin J.A."/>
            <person name="Pattathil S."/>
            <person name="Barry A.N."/>
        </authorList>
    </citation>
    <scope>NUCLEOTIDE SEQUENCE [LARGE SCALE GENOMIC DNA]</scope>
    <source>
        <strain evidence="2">UTEX 25</strain>
    </source>
</reference>
<dbReference type="AlphaFoldDB" id="A0A087SHN6"/>
<evidence type="ECO:0000313" key="2">
    <source>
        <dbReference type="EMBL" id="RMZ57614.1"/>
    </source>
</evidence>
<evidence type="ECO:0000313" key="3">
    <source>
        <dbReference type="Proteomes" id="UP000028924"/>
    </source>
</evidence>
<gene>
    <name evidence="2" type="ORF">APUTEX25_001814</name>
    <name evidence="1" type="ORF">F751_3920</name>
</gene>
<accession>A0A087SHN6</accession>
<dbReference type="GeneID" id="23615311"/>
<reference evidence="1 3" key="1">
    <citation type="journal article" date="2014" name="BMC Genomics">
        <title>Oil accumulation mechanisms of the oleaginous microalga Chlorella protothecoides revealed through its genome, transcriptomes, and proteomes.</title>
        <authorList>
            <person name="Gao C."/>
            <person name="Wang Y."/>
            <person name="Shen Y."/>
            <person name="Yan D."/>
            <person name="He X."/>
            <person name="Dai J."/>
            <person name="Wu Q."/>
        </authorList>
    </citation>
    <scope>NUCLEOTIDE SEQUENCE [LARGE SCALE GENOMIC DNA]</scope>
    <source>
        <strain evidence="1 3">0710</strain>
    </source>
</reference>
<dbReference type="EMBL" id="QOKY01000126">
    <property type="protein sequence ID" value="RMZ57614.1"/>
    <property type="molecule type" value="Genomic_DNA"/>
</dbReference>
<evidence type="ECO:0008006" key="5">
    <source>
        <dbReference type="Google" id="ProtNLM"/>
    </source>
</evidence>
<evidence type="ECO:0000313" key="1">
    <source>
        <dbReference type="EMBL" id="KFM25240.1"/>
    </source>
</evidence>
<keyword evidence="3" id="KW-1185">Reference proteome</keyword>
<dbReference type="KEGG" id="apro:F751_3920"/>
<reference evidence="2" key="3">
    <citation type="submission" date="2018-10" db="EMBL/GenBank/DDBJ databases">
        <authorList>
            <person name="Hovde B."/>
            <person name="Zhang X."/>
        </authorList>
    </citation>
    <scope>NUCLEOTIDE SEQUENCE [LARGE SCALE GENOMIC DNA]</scope>
    <source>
        <strain evidence="2">UTEX 25</strain>
    </source>
</reference>
<dbReference type="RefSeq" id="XP_011398132.1">
    <property type="nucleotide sequence ID" value="XM_011399830.1"/>
</dbReference>
<proteinExistence type="predicted"/>
<name>A0A087SHN6_AUXPR</name>
<sequence length="96" mass="9697">MADRAGPATEGPGVEESLLLLDLPETCPFPPANSTLSLHGLQGLSPTLRMPDGSQLAGSLATPAGSTLLMSGTEATGLQFLGQTRTTVSFAPSSEA</sequence>
<dbReference type="EMBL" id="KL662114">
    <property type="protein sequence ID" value="KFM25240.1"/>
    <property type="molecule type" value="Genomic_DNA"/>
</dbReference>